<proteinExistence type="predicted"/>
<evidence type="ECO:0000256" key="1">
    <source>
        <dbReference type="SAM" id="MobiDB-lite"/>
    </source>
</evidence>
<dbReference type="Proteomes" id="UP001283341">
    <property type="component" value="Unassembled WGS sequence"/>
</dbReference>
<dbReference type="AlphaFoldDB" id="A0AAE0HTU7"/>
<evidence type="ECO:0000313" key="3">
    <source>
        <dbReference type="Proteomes" id="UP001283341"/>
    </source>
</evidence>
<reference evidence="2" key="1">
    <citation type="journal article" date="2023" name="Mol. Phylogenet. Evol.">
        <title>Genome-scale phylogeny and comparative genomics of the fungal order Sordariales.</title>
        <authorList>
            <person name="Hensen N."/>
            <person name="Bonometti L."/>
            <person name="Westerberg I."/>
            <person name="Brannstrom I.O."/>
            <person name="Guillou S."/>
            <person name="Cros-Aarteil S."/>
            <person name="Calhoun S."/>
            <person name="Haridas S."/>
            <person name="Kuo A."/>
            <person name="Mondo S."/>
            <person name="Pangilinan J."/>
            <person name="Riley R."/>
            <person name="LaButti K."/>
            <person name="Andreopoulos B."/>
            <person name="Lipzen A."/>
            <person name="Chen C."/>
            <person name="Yan M."/>
            <person name="Daum C."/>
            <person name="Ng V."/>
            <person name="Clum A."/>
            <person name="Steindorff A."/>
            <person name="Ohm R.A."/>
            <person name="Martin F."/>
            <person name="Silar P."/>
            <person name="Natvig D.O."/>
            <person name="Lalanne C."/>
            <person name="Gautier V."/>
            <person name="Ament-Velasquez S.L."/>
            <person name="Kruys A."/>
            <person name="Hutchinson M.I."/>
            <person name="Powell A.J."/>
            <person name="Barry K."/>
            <person name="Miller A.N."/>
            <person name="Grigoriev I.V."/>
            <person name="Debuchy R."/>
            <person name="Gladieux P."/>
            <person name="Hiltunen Thoren M."/>
            <person name="Johannesson H."/>
        </authorList>
    </citation>
    <scope>NUCLEOTIDE SEQUENCE</scope>
    <source>
        <strain evidence="2">CBS 118394</strain>
    </source>
</reference>
<feature type="compositionally biased region" description="Low complexity" evidence="1">
    <location>
        <begin position="18"/>
        <end position="40"/>
    </location>
</feature>
<feature type="compositionally biased region" description="Polar residues" evidence="1">
    <location>
        <begin position="517"/>
        <end position="526"/>
    </location>
</feature>
<accession>A0AAE0HTU7</accession>
<protein>
    <submittedName>
        <fullName evidence="2">Uncharacterized protein</fullName>
    </submittedName>
</protein>
<feature type="compositionally biased region" description="Low complexity" evidence="1">
    <location>
        <begin position="336"/>
        <end position="350"/>
    </location>
</feature>
<feature type="region of interest" description="Disordered" evidence="1">
    <location>
        <begin position="517"/>
        <end position="559"/>
    </location>
</feature>
<comment type="caution">
    <text evidence="2">The sequence shown here is derived from an EMBL/GenBank/DDBJ whole genome shotgun (WGS) entry which is preliminary data.</text>
</comment>
<dbReference type="EMBL" id="JAUEDM010000008">
    <property type="protein sequence ID" value="KAK3312789.1"/>
    <property type="molecule type" value="Genomic_DNA"/>
</dbReference>
<feature type="compositionally biased region" description="Low complexity" evidence="1">
    <location>
        <begin position="52"/>
        <end position="72"/>
    </location>
</feature>
<keyword evidence="3" id="KW-1185">Reference proteome</keyword>
<reference evidence="2" key="2">
    <citation type="submission" date="2023-06" db="EMBL/GenBank/DDBJ databases">
        <authorList>
            <consortium name="Lawrence Berkeley National Laboratory"/>
            <person name="Haridas S."/>
            <person name="Hensen N."/>
            <person name="Bonometti L."/>
            <person name="Westerberg I."/>
            <person name="Brannstrom I.O."/>
            <person name="Guillou S."/>
            <person name="Cros-Aarteil S."/>
            <person name="Calhoun S."/>
            <person name="Kuo A."/>
            <person name="Mondo S."/>
            <person name="Pangilinan J."/>
            <person name="Riley R."/>
            <person name="Labutti K."/>
            <person name="Andreopoulos B."/>
            <person name="Lipzen A."/>
            <person name="Chen C."/>
            <person name="Yanf M."/>
            <person name="Daum C."/>
            <person name="Ng V."/>
            <person name="Clum A."/>
            <person name="Steindorff A."/>
            <person name="Ohm R."/>
            <person name="Martin F."/>
            <person name="Silar P."/>
            <person name="Natvig D."/>
            <person name="Lalanne C."/>
            <person name="Gautier V."/>
            <person name="Ament-Velasquez S.L."/>
            <person name="Kruys A."/>
            <person name="Hutchinson M.I."/>
            <person name="Powell A.J."/>
            <person name="Barry K."/>
            <person name="Miller A.N."/>
            <person name="Grigoriev I.V."/>
            <person name="Debuchy R."/>
            <person name="Gladieux P."/>
            <person name="Thoren M.H."/>
            <person name="Johannesson H."/>
        </authorList>
    </citation>
    <scope>NUCLEOTIDE SEQUENCE</scope>
    <source>
        <strain evidence="2">CBS 118394</strain>
    </source>
</reference>
<name>A0AAE0HTU7_9PEZI</name>
<feature type="region of interest" description="Disordered" evidence="1">
    <location>
        <begin position="16"/>
        <end position="94"/>
    </location>
</feature>
<organism evidence="2 3">
    <name type="scientific">Apodospora peruviana</name>
    <dbReference type="NCBI Taxonomy" id="516989"/>
    <lineage>
        <taxon>Eukaryota</taxon>
        <taxon>Fungi</taxon>
        <taxon>Dikarya</taxon>
        <taxon>Ascomycota</taxon>
        <taxon>Pezizomycotina</taxon>
        <taxon>Sordariomycetes</taxon>
        <taxon>Sordariomycetidae</taxon>
        <taxon>Sordariales</taxon>
        <taxon>Lasiosphaeriaceae</taxon>
        <taxon>Apodospora</taxon>
    </lineage>
</organism>
<evidence type="ECO:0000313" key="2">
    <source>
        <dbReference type="EMBL" id="KAK3312789.1"/>
    </source>
</evidence>
<sequence>MLAIDNLFGQLRTIIHMSPSPDSSSSGSSPKSNSGFSSSSTLQHEMPPTPPTSTTSTDTAKQSTTQIQTQTQNSHWSQMMKRQKPRPAQPEPGSLYGIMRENAGISLYVLPICWTDVHTQLIGAQFQERPTIFKPVPEYVPGRWLEPSRIAKNLTTELHTLVRDQPAAARAFCKNRAIKHVMATLFPGTLSRPKTGVELDMYFGTRIYRKAVRIPCLWKSPPSSLDITSSFDSVSTIPVTSFSRITPTPPESPSTSTEYAPNKPVLAYISRSQLSMIRQNLFRVVPGPNNSHNKPVAELQRLRSKMLMPKDISHDSYLVAIIIAMAQAHFYNDASYKSSSQESTSTPGGSSRRRKEKMFRMPPPVFDDVKVQIITHDEGNDSTPNFIVYTATVTAAFLERWMYPHKAPLSKEEMDKGAAGLKIDYTPVSFWPILGLRERLAKALRREVAGDPVFSDPEHIGFWDVLVEPESRPVVFSAAGISAPRTPVTASRKRRHGHGHGYVVGERPALSEVLNSSFEEAPMTSSEDLDRPVLSPDAKRRRTASSRSSSTAVNPLEVC</sequence>
<gene>
    <name evidence="2" type="ORF">B0H66DRAFT_380727</name>
</gene>
<feature type="region of interest" description="Disordered" evidence="1">
    <location>
        <begin position="336"/>
        <end position="356"/>
    </location>
</feature>